<keyword evidence="7" id="KW-0249">Electron transport</keyword>
<evidence type="ECO:0000313" key="13">
    <source>
        <dbReference type="WBParaSite" id="jg5230"/>
    </source>
</evidence>
<keyword evidence="6" id="KW-0999">Mitochondrion inner membrane</keyword>
<dbReference type="Pfam" id="PF06374">
    <property type="entry name" value="NDUF_C2"/>
    <property type="match status" value="1"/>
</dbReference>
<evidence type="ECO:0000313" key="12">
    <source>
        <dbReference type="Proteomes" id="UP000887574"/>
    </source>
</evidence>
<keyword evidence="9" id="KW-0496">Mitochondrion</keyword>
<feature type="transmembrane region" description="Helical" evidence="11">
    <location>
        <begin position="40"/>
        <end position="59"/>
    </location>
</feature>
<protein>
    <submittedName>
        <fullName evidence="13">NADH dehydrogenase [ubiquinone] 1 subunit C2</fullName>
    </submittedName>
</protein>
<accession>A0A915EF61</accession>
<evidence type="ECO:0000256" key="1">
    <source>
        <dbReference type="ARBA" id="ARBA00004298"/>
    </source>
</evidence>
<keyword evidence="5 11" id="KW-0812">Transmembrane</keyword>
<evidence type="ECO:0000256" key="5">
    <source>
        <dbReference type="ARBA" id="ARBA00022692"/>
    </source>
</evidence>
<keyword evidence="8 11" id="KW-1133">Transmembrane helix</keyword>
<dbReference type="AlphaFoldDB" id="A0A915EF61"/>
<keyword evidence="12" id="KW-1185">Reference proteome</keyword>
<organism evidence="12 13">
    <name type="scientific">Ditylenchus dipsaci</name>
    <dbReference type="NCBI Taxonomy" id="166011"/>
    <lineage>
        <taxon>Eukaryota</taxon>
        <taxon>Metazoa</taxon>
        <taxon>Ecdysozoa</taxon>
        <taxon>Nematoda</taxon>
        <taxon>Chromadorea</taxon>
        <taxon>Rhabditida</taxon>
        <taxon>Tylenchina</taxon>
        <taxon>Tylenchomorpha</taxon>
        <taxon>Sphaerularioidea</taxon>
        <taxon>Anguinidae</taxon>
        <taxon>Anguininae</taxon>
        <taxon>Ditylenchus</taxon>
    </lineage>
</organism>
<dbReference type="GO" id="GO:0005743">
    <property type="term" value="C:mitochondrial inner membrane"/>
    <property type="evidence" value="ECO:0007669"/>
    <property type="project" value="UniProtKB-SubCell"/>
</dbReference>
<evidence type="ECO:0000256" key="10">
    <source>
        <dbReference type="ARBA" id="ARBA00023136"/>
    </source>
</evidence>
<dbReference type="InterPro" id="IPR009423">
    <property type="entry name" value="NDUC2"/>
</dbReference>
<keyword evidence="3" id="KW-0813">Transport</keyword>
<dbReference type="PANTHER" id="PTHR13099:SF0">
    <property type="entry name" value="NADH DEHYDROGENASE [UBIQUINONE] 1 SUBUNIT C2-RELATED"/>
    <property type="match status" value="1"/>
</dbReference>
<dbReference type="Proteomes" id="UP000887574">
    <property type="component" value="Unplaced"/>
</dbReference>
<evidence type="ECO:0000256" key="11">
    <source>
        <dbReference type="SAM" id="Phobius"/>
    </source>
</evidence>
<dbReference type="GO" id="GO:0006120">
    <property type="term" value="P:mitochondrial electron transport, NADH to ubiquinone"/>
    <property type="evidence" value="ECO:0007669"/>
    <property type="project" value="InterPro"/>
</dbReference>
<evidence type="ECO:0000256" key="6">
    <source>
        <dbReference type="ARBA" id="ARBA00022792"/>
    </source>
</evidence>
<keyword evidence="4" id="KW-0679">Respiratory chain</keyword>
<evidence type="ECO:0000256" key="8">
    <source>
        <dbReference type="ARBA" id="ARBA00022989"/>
    </source>
</evidence>
<evidence type="ECO:0000256" key="3">
    <source>
        <dbReference type="ARBA" id="ARBA00022448"/>
    </source>
</evidence>
<sequence length="141" mass="16661">MAECTRYSEKERQRREDHFRMHQRPYTILDPFTWSNEARLAIAAFATCLGGTVYFNAWYKKPWYYGIYMRGASIVAFSAAAYGFGKIKAYNYSTRDAVVEHYAKLHPKDFEQFTDIYGRPHSAVMTPWPPRRAFFWDRTGD</sequence>
<name>A0A915EF61_9BILA</name>
<proteinExistence type="inferred from homology"/>
<dbReference type="PANTHER" id="PTHR13099">
    <property type="entry name" value="NADH-UBIQUINONE OXIDOREDUCTASE SUBUNIT B14.5B"/>
    <property type="match status" value="1"/>
</dbReference>
<comment type="subcellular location">
    <subcellularLocation>
        <location evidence="1">Mitochondrion inner membrane</location>
        <topology evidence="1">Single-pass membrane protein</topology>
        <orientation evidence="1">Matrix side</orientation>
    </subcellularLocation>
</comment>
<reference evidence="13" key="1">
    <citation type="submission" date="2022-11" db="UniProtKB">
        <authorList>
            <consortium name="WormBaseParasite"/>
        </authorList>
    </citation>
    <scope>IDENTIFICATION</scope>
</reference>
<comment type="similarity">
    <text evidence="2">Belongs to the complex I NDUFC2 subunit family.</text>
</comment>
<dbReference type="WBParaSite" id="jg5230">
    <property type="protein sequence ID" value="jg5230"/>
    <property type="gene ID" value="jg5230"/>
</dbReference>
<evidence type="ECO:0000256" key="7">
    <source>
        <dbReference type="ARBA" id="ARBA00022982"/>
    </source>
</evidence>
<keyword evidence="10 11" id="KW-0472">Membrane</keyword>
<evidence type="ECO:0000256" key="4">
    <source>
        <dbReference type="ARBA" id="ARBA00022660"/>
    </source>
</evidence>
<evidence type="ECO:0000256" key="9">
    <source>
        <dbReference type="ARBA" id="ARBA00023128"/>
    </source>
</evidence>
<feature type="transmembrane region" description="Helical" evidence="11">
    <location>
        <begin position="65"/>
        <end position="85"/>
    </location>
</feature>
<evidence type="ECO:0000256" key="2">
    <source>
        <dbReference type="ARBA" id="ARBA00008674"/>
    </source>
</evidence>